<keyword evidence="2" id="KW-1185">Reference proteome</keyword>
<sequence>MHRAGFDICVARAPWTARVRSAVASEARAMSPEDADLDQLCSRFGVSHEFGRRLSPILRRALVSPPERRRFLLGLVERSFAREADRLRRRRSEREFEEERALVSIAGTLHAWDPPSWFKSWAHGLGVGEPFDGESEGDAPDDRAP</sequence>
<evidence type="ECO:0000313" key="1">
    <source>
        <dbReference type="EMBL" id="QDU85638.1"/>
    </source>
</evidence>
<dbReference type="EMBL" id="CP036290">
    <property type="protein sequence ID" value="QDU85638.1"/>
    <property type="molecule type" value="Genomic_DNA"/>
</dbReference>
<reference evidence="1 2" key="1">
    <citation type="submission" date="2019-02" db="EMBL/GenBank/DDBJ databases">
        <title>Deep-cultivation of Planctomycetes and their phenomic and genomic characterization uncovers novel biology.</title>
        <authorList>
            <person name="Wiegand S."/>
            <person name="Jogler M."/>
            <person name="Boedeker C."/>
            <person name="Pinto D."/>
            <person name="Vollmers J."/>
            <person name="Rivas-Marin E."/>
            <person name="Kohn T."/>
            <person name="Peeters S.H."/>
            <person name="Heuer A."/>
            <person name="Rast P."/>
            <person name="Oberbeckmann S."/>
            <person name="Bunk B."/>
            <person name="Jeske O."/>
            <person name="Meyerdierks A."/>
            <person name="Storesund J.E."/>
            <person name="Kallscheuer N."/>
            <person name="Luecker S."/>
            <person name="Lage O.M."/>
            <person name="Pohl T."/>
            <person name="Merkel B.J."/>
            <person name="Hornburger P."/>
            <person name="Mueller R.-W."/>
            <person name="Bruemmer F."/>
            <person name="Labrenz M."/>
            <person name="Spormann A.M."/>
            <person name="Op den Camp H."/>
            <person name="Overmann J."/>
            <person name="Amann R."/>
            <person name="Jetten M.S.M."/>
            <person name="Mascher T."/>
            <person name="Medema M.H."/>
            <person name="Devos D.P."/>
            <person name="Kaster A.-K."/>
            <person name="Ovreas L."/>
            <person name="Rohde M."/>
            <person name="Galperin M.Y."/>
            <person name="Jogler C."/>
        </authorList>
    </citation>
    <scope>NUCLEOTIDE SEQUENCE [LARGE SCALE GENOMIC DNA]</scope>
    <source>
        <strain evidence="1 2">Pla163</strain>
    </source>
</reference>
<accession>A0A518D2D3</accession>
<dbReference type="Proteomes" id="UP000319342">
    <property type="component" value="Chromosome"/>
</dbReference>
<name>A0A518D2D3_9BACT</name>
<gene>
    <name evidence="1" type="ORF">Pla163_27700</name>
</gene>
<proteinExistence type="predicted"/>
<protein>
    <submittedName>
        <fullName evidence="1">Uncharacterized protein</fullName>
    </submittedName>
</protein>
<organism evidence="1 2">
    <name type="scientific">Rohdeia mirabilis</name>
    <dbReference type="NCBI Taxonomy" id="2528008"/>
    <lineage>
        <taxon>Bacteria</taxon>
        <taxon>Pseudomonadati</taxon>
        <taxon>Planctomycetota</taxon>
        <taxon>Planctomycetia</taxon>
        <taxon>Planctomycetia incertae sedis</taxon>
        <taxon>Rohdeia</taxon>
    </lineage>
</organism>
<dbReference type="AlphaFoldDB" id="A0A518D2D3"/>
<evidence type="ECO:0000313" key="2">
    <source>
        <dbReference type="Proteomes" id="UP000319342"/>
    </source>
</evidence>